<dbReference type="InterPro" id="IPR055809">
    <property type="entry name" value="DUF7385"/>
</dbReference>
<keyword evidence="1" id="KW-0282">Flagellum</keyword>
<dbReference type="RefSeq" id="WP_185192617.1">
    <property type="nucleotide sequence ID" value="NZ_JACKXD010000002.1"/>
</dbReference>
<dbReference type="Pfam" id="PF24110">
    <property type="entry name" value="DUF7385"/>
    <property type="match status" value="1"/>
</dbReference>
<comment type="caution">
    <text evidence="1">The sequence shown here is derived from an EMBL/GenBank/DDBJ whole genome shotgun (WGS) entry which is preliminary data.</text>
</comment>
<keyword evidence="1" id="KW-0969">Cilium</keyword>
<keyword evidence="2" id="KW-1185">Reference proteome</keyword>
<evidence type="ECO:0000313" key="1">
    <source>
        <dbReference type="EMBL" id="MBB6646268.1"/>
    </source>
</evidence>
<name>A0A7J9SHS4_9EURY</name>
<accession>A0A7J9SHS4</accession>
<dbReference type="AlphaFoldDB" id="A0A7J9SHS4"/>
<organism evidence="1 2">
    <name type="scientific">Halobellus ruber</name>
    <dbReference type="NCBI Taxonomy" id="2761102"/>
    <lineage>
        <taxon>Archaea</taxon>
        <taxon>Methanobacteriati</taxon>
        <taxon>Methanobacteriota</taxon>
        <taxon>Stenosarchaea group</taxon>
        <taxon>Halobacteria</taxon>
        <taxon>Halobacteriales</taxon>
        <taxon>Haloferacaceae</taxon>
        <taxon>Halobellus</taxon>
    </lineage>
</organism>
<keyword evidence="1" id="KW-0966">Cell projection</keyword>
<dbReference type="EMBL" id="JACKXD010000002">
    <property type="protein sequence ID" value="MBB6646268.1"/>
    <property type="molecule type" value="Genomic_DNA"/>
</dbReference>
<sequence>MPARFDQHAVRHRMKLLRDDGEVTLYANRDGVPCPACGDAFSRLLLTERRAHSFDLGGTDRVCVTHEDERLVVCTHDS</sequence>
<reference evidence="1 2" key="1">
    <citation type="submission" date="2020-08" db="EMBL/GenBank/DDBJ databases">
        <authorList>
            <person name="Seo M.-J."/>
        </authorList>
    </citation>
    <scope>NUCLEOTIDE SEQUENCE [LARGE SCALE GENOMIC DNA]</scope>
    <source>
        <strain evidence="1 2">MBLA0160</strain>
    </source>
</reference>
<protein>
    <submittedName>
        <fullName evidence="1">Flagella cluster protein</fullName>
    </submittedName>
</protein>
<dbReference type="Proteomes" id="UP000546257">
    <property type="component" value="Unassembled WGS sequence"/>
</dbReference>
<gene>
    <name evidence="1" type="ORF">H5V44_08195</name>
</gene>
<evidence type="ECO:0000313" key="2">
    <source>
        <dbReference type="Proteomes" id="UP000546257"/>
    </source>
</evidence>
<proteinExistence type="predicted"/>